<organism evidence="3 4">
    <name type="scientific">Sinorhizobium glycinis</name>
    <dbReference type="NCBI Taxonomy" id="1472378"/>
    <lineage>
        <taxon>Bacteria</taxon>
        <taxon>Pseudomonadati</taxon>
        <taxon>Pseudomonadota</taxon>
        <taxon>Alphaproteobacteria</taxon>
        <taxon>Hyphomicrobiales</taxon>
        <taxon>Rhizobiaceae</taxon>
        <taxon>Sinorhizobium/Ensifer group</taxon>
        <taxon>Sinorhizobium</taxon>
    </lineage>
</organism>
<dbReference type="Proteomes" id="UP000094025">
    <property type="component" value="Unassembled WGS sequence"/>
</dbReference>
<dbReference type="InterPro" id="IPR052350">
    <property type="entry name" value="Metallo-dep_Lactonases"/>
</dbReference>
<dbReference type="GO" id="GO:0016787">
    <property type="term" value="F:hydrolase activity"/>
    <property type="evidence" value="ECO:0007669"/>
    <property type="project" value="UniProtKB-KW"/>
</dbReference>
<dbReference type="AlphaFoldDB" id="A0A178XVN0"/>
<dbReference type="SUPFAM" id="SSF51556">
    <property type="entry name" value="Metallo-dependent hydrolases"/>
    <property type="match status" value="1"/>
</dbReference>
<comment type="caution">
    <text evidence="3">The sequence shown here is derived from an EMBL/GenBank/DDBJ whole genome shotgun (WGS) entry which is preliminary data.</text>
</comment>
<dbReference type="EMBL" id="LPUX01000060">
    <property type="protein sequence ID" value="OAP38852.1"/>
    <property type="molecule type" value="Genomic_DNA"/>
</dbReference>
<feature type="domain" description="Amidohydrolase-related" evidence="2">
    <location>
        <begin position="4"/>
        <end position="275"/>
    </location>
</feature>
<name>A0A178XVN0_9HYPH</name>
<dbReference type="InterPro" id="IPR032466">
    <property type="entry name" value="Metal_Hydrolase"/>
</dbReference>
<dbReference type="PANTHER" id="PTHR43569:SF2">
    <property type="entry name" value="AMIDOHYDROLASE-RELATED DOMAIN-CONTAINING PROTEIN"/>
    <property type="match status" value="1"/>
</dbReference>
<keyword evidence="4" id="KW-1185">Reference proteome</keyword>
<protein>
    <submittedName>
        <fullName evidence="3">Amidohydrolase</fullName>
    </submittedName>
</protein>
<dbReference type="InterPro" id="IPR006680">
    <property type="entry name" value="Amidohydro-rel"/>
</dbReference>
<evidence type="ECO:0000259" key="2">
    <source>
        <dbReference type="Pfam" id="PF04909"/>
    </source>
</evidence>
<sequence>MSFIDAHQHYWTLGLGHNDWPGPDLEPIFRDFCPGDLKPHLSAAGVSRTVLVQAAPNVAETEFLLEIAKREETVAAVVGWIDILAHDAGAELRRLKMHPKFKGIRPMLQSIAETAWILRPEAIATLEMLAQLDLRFDALIQPRHLPVIAALADRLPDLAIVVDHGAKPFIAEGRLEPWRADMAALARRPNVHVKLSGLVTEAGGKWSIERLRPYVTHLVGVFGAERVMFGSDWPVVLLDADYSEWFAAARALTSNRTKAERQAIFLGTAAGFYGISAL</sequence>
<evidence type="ECO:0000313" key="4">
    <source>
        <dbReference type="Proteomes" id="UP000094025"/>
    </source>
</evidence>
<dbReference type="PANTHER" id="PTHR43569">
    <property type="entry name" value="AMIDOHYDROLASE"/>
    <property type="match status" value="1"/>
</dbReference>
<proteinExistence type="inferred from homology"/>
<evidence type="ECO:0000256" key="1">
    <source>
        <dbReference type="ARBA" id="ARBA00038310"/>
    </source>
</evidence>
<dbReference type="Gene3D" id="3.20.20.140">
    <property type="entry name" value="Metal-dependent hydrolases"/>
    <property type="match status" value="1"/>
</dbReference>
<dbReference type="Pfam" id="PF04909">
    <property type="entry name" value="Amidohydro_2"/>
    <property type="match status" value="1"/>
</dbReference>
<reference evidence="3 4" key="1">
    <citation type="journal article" date="2016" name="Int. J. Syst. Evol. Microbiol.">
        <title>Ensifer glycinis sp. nov., an novel rhizobial species associated with Glycine spp.</title>
        <authorList>
            <person name="Yan H."/>
            <person name="Yan J."/>
            <person name="Sui X.H."/>
            <person name="Wang E.T."/>
            <person name="Chen W.X."/>
            <person name="Zhang X.X."/>
            <person name="Chen W.F."/>
        </authorList>
    </citation>
    <scope>NUCLEOTIDE SEQUENCE [LARGE SCALE GENOMIC DNA]</scope>
    <source>
        <strain evidence="3 4">CCBAU 23380</strain>
    </source>
</reference>
<evidence type="ECO:0000313" key="3">
    <source>
        <dbReference type="EMBL" id="OAP38852.1"/>
    </source>
</evidence>
<dbReference type="OrthoDB" id="9787654at2"/>
<gene>
    <name evidence="3" type="ORF">AU381_06960</name>
</gene>
<dbReference type="RefSeq" id="WP_064242337.1">
    <property type="nucleotide sequence ID" value="NZ_LPUX01000060.1"/>
</dbReference>
<comment type="similarity">
    <text evidence="1">Belongs to the metallo-dependent hydrolases superfamily.</text>
</comment>
<keyword evidence="3" id="KW-0378">Hydrolase</keyword>
<accession>A0A178XVN0</accession>
<dbReference type="STRING" id="1472378.AU381_06960"/>